<keyword evidence="4" id="KW-0175">Coiled coil</keyword>
<dbReference type="InterPro" id="IPR050498">
    <property type="entry name" value="Ycf3"/>
</dbReference>
<feature type="repeat" description="TPR" evidence="3">
    <location>
        <begin position="824"/>
        <end position="857"/>
    </location>
</feature>
<dbReference type="Gene3D" id="2.60.40.3140">
    <property type="match status" value="1"/>
</dbReference>
<evidence type="ECO:0000256" key="1">
    <source>
        <dbReference type="ARBA" id="ARBA00022737"/>
    </source>
</evidence>
<dbReference type="InterPro" id="IPR002931">
    <property type="entry name" value="Transglutaminase-like"/>
</dbReference>
<keyword evidence="7" id="KW-1185">Reference proteome</keyword>
<gene>
    <name evidence="6" type="ORF">KK137_03785</name>
</gene>
<sequence>MLYEPAPAWVVEASLPEVRPGPPLLIFDDQRRIDEGRLWTYADRAVRIDNPQMLTAIGTIQAGWLPDKGDLIVHRVSIVRNGSVIDVLGQGAKFEILRRERQLEQRMIDGSRTATLAVPGLRVGDVLRVSYTISLSDQALDKEVQATAVLPSAPTEAKFGRVRMSWPADADIKWTATQSVSVPEPVVRDGFATLELKVPLAEAPPMPDDAPLRYRMPPLLQVGTFADWPEVSRVMAPLFATEGTIAPGSPIAREVERIEAAHARPLERAVAALRVVQDEIAYMLNGMEGGNYIPQSPQQTWDMRYGDCKAKTLLLLAMLREMGIDAEAVTVSSSIGDAIPGMLPMPGAFDHVIVHAVIDGEDFWLDGTNYGASMDVVREVPDFHYALPLRLAGADLMPMLQRPQQAYDQVGKITFDHRAGLDVPALFEAEWTLTGGNAARYRAVIGQTADDQTQHYIQDFARGELGDGQVYDGQLTYDEASNTATIRVKGLMTSPWEWDRGVGTRKFGLATQSVQFRPDRARAAWRDIPVAVPGPYSEDNEITVLLPESAKPYAIEGKPSFDAEIAKIRLHRAAALAGGRLTISDRASWPGGEIAPAEVAAERQKAARFGNSQLVLRAPADAQRRYEAASRQDRKRFTPIEAAYARLIEREPDDLDIYRGRAQFRAATWDWQGAMADLDTVIDREGNADDYLMRAALRTEAGTLEDALADAEKAWELEPSLTAAFALADILPYFDRADEAISMLEEQAGNAEQQRAIAMAVSELEAQLGRKEEGLDRIDDLLAQRPNDPDMLNAKCWYQATWNFRAEELADLCTQAVEKAVFSPPVLDSRAMGYYRLGRYADALKDLEAALAVSPELAPALFMRGVVKREMGNREGENDIREALARQPSLERLYARYGIKAG</sequence>
<proteinExistence type="predicted"/>
<dbReference type="PROSITE" id="PS50005">
    <property type="entry name" value="TPR"/>
    <property type="match status" value="1"/>
</dbReference>
<feature type="domain" description="Transglutaminase-like" evidence="5">
    <location>
        <begin position="300"/>
        <end position="369"/>
    </location>
</feature>
<evidence type="ECO:0000256" key="2">
    <source>
        <dbReference type="ARBA" id="ARBA00022803"/>
    </source>
</evidence>
<evidence type="ECO:0000313" key="6">
    <source>
        <dbReference type="EMBL" id="MBT2133448.1"/>
    </source>
</evidence>
<dbReference type="PANTHER" id="PTHR44858">
    <property type="entry name" value="TETRATRICOPEPTIDE REPEAT PROTEIN 6"/>
    <property type="match status" value="1"/>
</dbReference>
<evidence type="ECO:0000256" key="3">
    <source>
        <dbReference type="PROSITE-ProRule" id="PRU00339"/>
    </source>
</evidence>
<dbReference type="SUPFAM" id="SSF48452">
    <property type="entry name" value="TPR-like"/>
    <property type="match status" value="1"/>
</dbReference>
<evidence type="ECO:0000256" key="4">
    <source>
        <dbReference type="SAM" id="Coils"/>
    </source>
</evidence>
<dbReference type="RefSeq" id="WP_214534697.1">
    <property type="nucleotide sequence ID" value="NZ_JAHFVK010000001.1"/>
</dbReference>
<evidence type="ECO:0000259" key="5">
    <source>
        <dbReference type="SMART" id="SM00460"/>
    </source>
</evidence>
<dbReference type="InterPro" id="IPR024618">
    <property type="entry name" value="DUF3857"/>
</dbReference>
<dbReference type="Pfam" id="PF12969">
    <property type="entry name" value="DUF3857"/>
    <property type="match status" value="1"/>
</dbReference>
<dbReference type="Gene3D" id="1.25.40.10">
    <property type="entry name" value="Tetratricopeptide repeat domain"/>
    <property type="match status" value="2"/>
</dbReference>
<organism evidence="6 7">
    <name type="scientific">Croceibacterium selenioxidans</name>
    <dbReference type="NCBI Taxonomy" id="2838833"/>
    <lineage>
        <taxon>Bacteria</taxon>
        <taxon>Pseudomonadati</taxon>
        <taxon>Pseudomonadota</taxon>
        <taxon>Alphaproteobacteria</taxon>
        <taxon>Sphingomonadales</taxon>
        <taxon>Erythrobacteraceae</taxon>
        <taxon>Croceibacterium</taxon>
    </lineage>
</organism>
<keyword evidence="2 3" id="KW-0802">TPR repeat</keyword>
<protein>
    <submittedName>
        <fullName evidence="6">DUF3857 domain-containing protein</fullName>
    </submittedName>
</protein>
<comment type="caution">
    <text evidence="6">The sequence shown here is derived from an EMBL/GenBank/DDBJ whole genome shotgun (WGS) entry which is preliminary data.</text>
</comment>
<feature type="coiled-coil region" evidence="4">
    <location>
        <begin position="694"/>
        <end position="754"/>
    </location>
</feature>
<dbReference type="SMART" id="SM00460">
    <property type="entry name" value="TGc"/>
    <property type="match status" value="1"/>
</dbReference>
<dbReference type="InterPro" id="IPR019734">
    <property type="entry name" value="TPR_rpt"/>
</dbReference>
<dbReference type="Proteomes" id="UP000811255">
    <property type="component" value="Unassembled WGS sequence"/>
</dbReference>
<evidence type="ECO:0000313" key="7">
    <source>
        <dbReference type="Proteomes" id="UP000811255"/>
    </source>
</evidence>
<dbReference type="SMART" id="SM00028">
    <property type="entry name" value="TPR"/>
    <property type="match status" value="3"/>
</dbReference>
<dbReference type="InterPro" id="IPR011990">
    <property type="entry name" value="TPR-like_helical_dom_sf"/>
</dbReference>
<dbReference type="Gene3D" id="3.10.620.30">
    <property type="match status" value="1"/>
</dbReference>
<dbReference type="SUPFAM" id="SSF54001">
    <property type="entry name" value="Cysteine proteinases"/>
    <property type="match status" value="1"/>
</dbReference>
<accession>A0ABS5W107</accession>
<dbReference type="EMBL" id="JAHFVK010000001">
    <property type="protein sequence ID" value="MBT2133448.1"/>
    <property type="molecule type" value="Genomic_DNA"/>
</dbReference>
<keyword evidence="1" id="KW-0677">Repeat</keyword>
<dbReference type="InterPro" id="IPR038765">
    <property type="entry name" value="Papain-like_cys_pep_sf"/>
</dbReference>
<name>A0ABS5W107_9SPHN</name>
<dbReference type="PANTHER" id="PTHR44858:SF1">
    <property type="entry name" value="UDP-N-ACETYLGLUCOSAMINE--PEPTIDE N-ACETYLGLUCOSAMINYLTRANSFERASE SPINDLY-RELATED"/>
    <property type="match status" value="1"/>
</dbReference>
<reference evidence="6 7" key="1">
    <citation type="submission" date="2021-05" db="EMBL/GenBank/DDBJ databases">
        <title>Croceibacterium sp. LX-88 genome sequence.</title>
        <authorList>
            <person name="Luo X."/>
        </authorList>
    </citation>
    <scope>NUCLEOTIDE SEQUENCE [LARGE SCALE GENOMIC DNA]</scope>
    <source>
        <strain evidence="6 7">LX-88</strain>
    </source>
</reference>